<sequence>MIFDGVLIIVAAVAVILLMLLVGVAVTVLWCCCRKRVPKHKNREVQSGVNAEENQYETLSDVTSVSKSENSGYLYLNSIASDYKKTSAETQIEKLSTNNNKQKKVLVTKTTVTTELSVVDLPEGVSVETGELPVNYTQSGYLIPVSDDIKSSKSSQSLKSYTN</sequence>
<evidence type="ECO:0000313" key="3">
    <source>
        <dbReference type="Proteomes" id="UP000005408"/>
    </source>
</evidence>
<protein>
    <submittedName>
        <fullName evidence="2">Uncharacterized protein</fullName>
    </submittedName>
</protein>
<name>A0A8W8J0S1_MAGGI</name>
<accession>A0A8W8J0S1</accession>
<dbReference type="AlphaFoldDB" id="A0A8W8J0S1"/>
<keyword evidence="1" id="KW-0472">Membrane</keyword>
<dbReference type="Proteomes" id="UP000005408">
    <property type="component" value="Unassembled WGS sequence"/>
</dbReference>
<reference evidence="2" key="1">
    <citation type="submission" date="2022-08" db="UniProtKB">
        <authorList>
            <consortium name="EnsemblMetazoa"/>
        </authorList>
    </citation>
    <scope>IDENTIFICATION</scope>
    <source>
        <strain evidence="2">05x7-T-G4-1.051#20</strain>
    </source>
</reference>
<proteinExistence type="predicted"/>
<evidence type="ECO:0000256" key="1">
    <source>
        <dbReference type="SAM" id="Phobius"/>
    </source>
</evidence>
<dbReference type="EnsemblMetazoa" id="G16763.1">
    <property type="protein sequence ID" value="G16763.1:cds"/>
    <property type="gene ID" value="G16763"/>
</dbReference>
<keyword evidence="1" id="KW-0812">Transmembrane</keyword>
<keyword evidence="3" id="KW-1185">Reference proteome</keyword>
<keyword evidence="1" id="KW-1133">Transmembrane helix</keyword>
<feature type="transmembrane region" description="Helical" evidence="1">
    <location>
        <begin position="6"/>
        <end position="33"/>
    </location>
</feature>
<organism evidence="2 3">
    <name type="scientific">Magallana gigas</name>
    <name type="common">Pacific oyster</name>
    <name type="synonym">Crassostrea gigas</name>
    <dbReference type="NCBI Taxonomy" id="29159"/>
    <lineage>
        <taxon>Eukaryota</taxon>
        <taxon>Metazoa</taxon>
        <taxon>Spiralia</taxon>
        <taxon>Lophotrochozoa</taxon>
        <taxon>Mollusca</taxon>
        <taxon>Bivalvia</taxon>
        <taxon>Autobranchia</taxon>
        <taxon>Pteriomorphia</taxon>
        <taxon>Ostreida</taxon>
        <taxon>Ostreoidea</taxon>
        <taxon>Ostreidae</taxon>
        <taxon>Magallana</taxon>
    </lineage>
</organism>
<evidence type="ECO:0000313" key="2">
    <source>
        <dbReference type="EnsemblMetazoa" id="G16763.1:cds"/>
    </source>
</evidence>